<evidence type="ECO:0000256" key="1">
    <source>
        <dbReference type="SAM" id="Phobius"/>
    </source>
</evidence>
<dbReference type="Proteomes" id="UP000190285">
    <property type="component" value="Unassembled WGS sequence"/>
</dbReference>
<feature type="transmembrane region" description="Helical" evidence="1">
    <location>
        <begin position="128"/>
        <end position="145"/>
    </location>
</feature>
<keyword evidence="1" id="KW-0472">Membrane</keyword>
<name>A0A1T5MNC5_9FIRM</name>
<dbReference type="AlphaFoldDB" id="A0A1T5MNC5"/>
<sequence length="181" mass="20946">MYNGYNKIFWGIFIATFNINLGGIKILPSFIGFMIISSGIASLYKDTNIELFKTARVFAIITIITTGIGELQGFISIEAMNFFLFNEFMIVLDIVMEMFMFYKCIEGTIEYLKINNHLDLAQSNTKKLRFYIIVLIIGIIFLNFALVFNIIVLNTIVAIMFIILRIYLMVLIREIRNIFVE</sequence>
<keyword evidence="1" id="KW-1133">Transmembrane helix</keyword>
<keyword evidence="1" id="KW-0812">Transmembrane</keyword>
<reference evidence="2 3" key="1">
    <citation type="submission" date="2017-02" db="EMBL/GenBank/DDBJ databases">
        <authorList>
            <person name="Peterson S.W."/>
        </authorList>
    </citation>
    <scope>NUCLEOTIDE SEQUENCE [LARGE SCALE GENOMIC DNA]</scope>
    <source>
        <strain evidence="2 3">M1</strain>
    </source>
</reference>
<evidence type="ECO:0000313" key="3">
    <source>
        <dbReference type="Proteomes" id="UP000190285"/>
    </source>
</evidence>
<accession>A0A1T5MNC5</accession>
<dbReference type="EMBL" id="FUZT01000020">
    <property type="protein sequence ID" value="SKC89730.1"/>
    <property type="molecule type" value="Genomic_DNA"/>
</dbReference>
<organism evidence="2 3">
    <name type="scientific">Maledivibacter halophilus</name>
    <dbReference type="NCBI Taxonomy" id="36842"/>
    <lineage>
        <taxon>Bacteria</taxon>
        <taxon>Bacillati</taxon>
        <taxon>Bacillota</taxon>
        <taxon>Clostridia</taxon>
        <taxon>Peptostreptococcales</taxon>
        <taxon>Caminicellaceae</taxon>
        <taxon>Maledivibacter</taxon>
    </lineage>
</organism>
<keyword evidence="3" id="KW-1185">Reference proteome</keyword>
<dbReference type="STRING" id="36842.SAMN02194393_05065"/>
<feature type="transmembrane region" description="Helical" evidence="1">
    <location>
        <begin position="12"/>
        <end position="36"/>
    </location>
</feature>
<protein>
    <submittedName>
        <fullName evidence="2">Uncharacterized protein</fullName>
    </submittedName>
</protein>
<gene>
    <name evidence="2" type="ORF">SAMN02194393_05065</name>
</gene>
<feature type="transmembrane region" description="Helical" evidence="1">
    <location>
        <begin position="151"/>
        <end position="172"/>
    </location>
</feature>
<feature type="transmembrane region" description="Helical" evidence="1">
    <location>
        <begin position="57"/>
        <end position="77"/>
    </location>
</feature>
<dbReference type="RefSeq" id="WP_079495660.1">
    <property type="nucleotide sequence ID" value="NZ_FUZT01000020.1"/>
</dbReference>
<evidence type="ECO:0000313" key="2">
    <source>
        <dbReference type="EMBL" id="SKC89730.1"/>
    </source>
</evidence>
<dbReference type="OrthoDB" id="1938499at2"/>
<proteinExistence type="predicted"/>